<sequence length="108" mass="11613">MKRGEIWSAATGSGYGSKPRPVVVVQSDAFGDTPHRLVALCQTATGEARDLRPRILPDAQNGLEAISDVAVDILVTVDHQQFGRAIGRLSEADMQRVDQSLLLILGFA</sequence>
<dbReference type="RefSeq" id="WP_140850673.1">
    <property type="nucleotide sequence ID" value="NZ_RCZC01000003.1"/>
</dbReference>
<proteinExistence type="predicted"/>
<dbReference type="GO" id="GO:0004521">
    <property type="term" value="F:RNA endonuclease activity"/>
    <property type="evidence" value="ECO:0007669"/>
    <property type="project" value="TreeGrafter"/>
</dbReference>
<dbReference type="InterPro" id="IPR011067">
    <property type="entry name" value="Plasmid_toxin/cell-grow_inhib"/>
</dbReference>
<dbReference type="Gene3D" id="2.30.30.110">
    <property type="match status" value="1"/>
</dbReference>
<dbReference type="OrthoDB" id="3196747at2"/>
<keyword evidence="2" id="KW-1185">Reference proteome</keyword>
<dbReference type="GO" id="GO:0016075">
    <property type="term" value="P:rRNA catabolic process"/>
    <property type="evidence" value="ECO:0007669"/>
    <property type="project" value="TreeGrafter"/>
</dbReference>
<name>A0A502FTE9_9SPHN</name>
<dbReference type="EMBL" id="RCZC01000003">
    <property type="protein sequence ID" value="TPG52755.1"/>
    <property type="molecule type" value="Genomic_DNA"/>
</dbReference>
<dbReference type="PANTHER" id="PTHR33988:SF2">
    <property type="entry name" value="ENDORIBONUCLEASE MAZF"/>
    <property type="match status" value="1"/>
</dbReference>
<dbReference type="InterPro" id="IPR003477">
    <property type="entry name" value="PemK-like"/>
</dbReference>
<organism evidence="1 2">
    <name type="scientific">Sphingomonas glacialis</name>
    <dbReference type="NCBI Taxonomy" id="658225"/>
    <lineage>
        <taxon>Bacteria</taxon>
        <taxon>Pseudomonadati</taxon>
        <taxon>Pseudomonadota</taxon>
        <taxon>Alphaproteobacteria</taxon>
        <taxon>Sphingomonadales</taxon>
        <taxon>Sphingomonadaceae</taxon>
        <taxon>Sphingomonas</taxon>
    </lineage>
</organism>
<reference evidence="1 2" key="1">
    <citation type="journal article" date="2019" name="Environ. Microbiol.">
        <title>Species interactions and distinct microbial communities in high Arctic permafrost affected cryosols are associated with the CH4 and CO2 gas fluxes.</title>
        <authorList>
            <person name="Altshuler I."/>
            <person name="Hamel J."/>
            <person name="Turney S."/>
            <person name="Magnuson E."/>
            <person name="Levesque R."/>
            <person name="Greer C."/>
            <person name="Whyte L.G."/>
        </authorList>
    </citation>
    <scope>NUCLEOTIDE SEQUENCE [LARGE SCALE GENOMIC DNA]</scope>
    <source>
        <strain evidence="1 2">E6.1</strain>
    </source>
</reference>
<evidence type="ECO:0000313" key="2">
    <source>
        <dbReference type="Proteomes" id="UP000319931"/>
    </source>
</evidence>
<protein>
    <submittedName>
        <fullName evidence="1">Type II toxin-antitoxin system PemK/MazF family toxin</fullName>
    </submittedName>
</protein>
<dbReference type="Pfam" id="PF02452">
    <property type="entry name" value="PemK_toxin"/>
    <property type="match status" value="1"/>
</dbReference>
<dbReference type="PANTHER" id="PTHR33988">
    <property type="entry name" value="ENDORIBONUCLEASE MAZF-RELATED"/>
    <property type="match status" value="1"/>
</dbReference>
<dbReference type="Proteomes" id="UP000319931">
    <property type="component" value="Unassembled WGS sequence"/>
</dbReference>
<dbReference type="SUPFAM" id="SSF50118">
    <property type="entry name" value="Cell growth inhibitor/plasmid maintenance toxic component"/>
    <property type="match status" value="1"/>
</dbReference>
<comment type="caution">
    <text evidence="1">The sequence shown here is derived from an EMBL/GenBank/DDBJ whole genome shotgun (WGS) entry which is preliminary data.</text>
</comment>
<evidence type="ECO:0000313" key="1">
    <source>
        <dbReference type="EMBL" id="TPG52755.1"/>
    </source>
</evidence>
<dbReference type="AlphaFoldDB" id="A0A502FTE9"/>
<accession>A0A502FTE9</accession>
<dbReference type="GO" id="GO:0003677">
    <property type="term" value="F:DNA binding"/>
    <property type="evidence" value="ECO:0007669"/>
    <property type="project" value="InterPro"/>
</dbReference>
<gene>
    <name evidence="1" type="ORF">EAH76_12835</name>
</gene>
<dbReference type="GO" id="GO:0006402">
    <property type="term" value="P:mRNA catabolic process"/>
    <property type="evidence" value="ECO:0007669"/>
    <property type="project" value="TreeGrafter"/>
</dbReference>